<dbReference type="InterPro" id="IPR008271">
    <property type="entry name" value="Ser/Thr_kinase_AS"/>
</dbReference>
<keyword evidence="10" id="KW-0812">Transmembrane</keyword>
<keyword evidence="5 13" id="KW-0418">Kinase</keyword>
<accession>A0A285VC40</accession>
<feature type="transmembrane region" description="Helical" evidence="10">
    <location>
        <begin position="381"/>
        <end position="403"/>
    </location>
</feature>
<comment type="catalytic activity">
    <reaction evidence="7">
        <text>L-threonyl-[protein] + ATP = O-phospho-L-threonyl-[protein] + ADP + H(+)</text>
        <dbReference type="Rhea" id="RHEA:46608"/>
        <dbReference type="Rhea" id="RHEA-COMP:11060"/>
        <dbReference type="Rhea" id="RHEA-COMP:11605"/>
        <dbReference type="ChEBI" id="CHEBI:15378"/>
        <dbReference type="ChEBI" id="CHEBI:30013"/>
        <dbReference type="ChEBI" id="CHEBI:30616"/>
        <dbReference type="ChEBI" id="CHEBI:61977"/>
        <dbReference type="ChEBI" id="CHEBI:456216"/>
        <dbReference type="EC" id="2.7.11.1"/>
    </reaction>
</comment>
<feature type="region of interest" description="Disordered" evidence="9">
    <location>
        <begin position="312"/>
        <end position="375"/>
    </location>
</feature>
<evidence type="ECO:0000259" key="11">
    <source>
        <dbReference type="PROSITE" id="PS50011"/>
    </source>
</evidence>
<keyword evidence="6" id="KW-0067">ATP-binding</keyword>
<evidence type="ECO:0000313" key="13">
    <source>
        <dbReference type="EMBL" id="SOC51644.1"/>
    </source>
</evidence>
<feature type="domain" description="PASTA" evidence="12">
    <location>
        <begin position="542"/>
        <end position="609"/>
    </location>
</feature>
<dbReference type="NCBIfam" id="NF033483">
    <property type="entry name" value="PknB_PASTA_kin"/>
    <property type="match status" value="1"/>
</dbReference>
<keyword evidence="4" id="KW-0547">Nucleotide-binding</keyword>
<dbReference type="SUPFAM" id="SSF56112">
    <property type="entry name" value="Protein kinase-like (PK-like)"/>
    <property type="match status" value="1"/>
</dbReference>
<evidence type="ECO:0000256" key="2">
    <source>
        <dbReference type="ARBA" id="ARBA00022527"/>
    </source>
</evidence>
<dbReference type="Proteomes" id="UP000219688">
    <property type="component" value="Unassembled WGS sequence"/>
</dbReference>
<proteinExistence type="predicted"/>
<evidence type="ECO:0000256" key="10">
    <source>
        <dbReference type="SAM" id="Phobius"/>
    </source>
</evidence>
<comment type="catalytic activity">
    <reaction evidence="8">
        <text>L-seryl-[protein] + ATP = O-phospho-L-seryl-[protein] + ADP + H(+)</text>
        <dbReference type="Rhea" id="RHEA:17989"/>
        <dbReference type="Rhea" id="RHEA-COMP:9863"/>
        <dbReference type="Rhea" id="RHEA-COMP:11604"/>
        <dbReference type="ChEBI" id="CHEBI:15378"/>
        <dbReference type="ChEBI" id="CHEBI:29999"/>
        <dbReference type="ChEBI" id="CHEBI:30616"/>
        <dbReference type="ChEBI" id="CHEBI:83421"/>
        <dbReference type="ChEBI" id="CHEBI:456216"/>
        <dbReference type="EC" id="2.7.11.1"/>
    </reaction>
</comment>
<dbReference type="Gene3D" id="1.10.510.10">
    <property type="entry name" value="Transferase(Phosphotransferase) domain 1"/>
    <property type="match status" value="1"/>
</dbReference>
<dbReference type="InterPro" id="IPR011009">
    <property type="entry name" value="Kinase-like_dom_sf"/>
</dbReference>
<evidence type="ECO:0000256" key="6">
    <source>
        <dbReference type="ARBA" id="ARBA00022840"/>
    </source>
</evidence>
<reference evidence="14" key="1">
    <citation type="submission" date="2017-08" db="EMBL/GenBank/DDBJ databases">
        <authorList>
            <person name="Varghese N."/>
            <person name="Submissions S."/>
        </authorList>
    </citation>
    <scope>NUCLEOTIDE SEQUENCE [LARGE SCALE GENOMIC DNA]</scope>
    <source>
        <strain evidence="14">USBA17B2</strain>
    </source>
</reference>
<dbReference type="EC" id="2.7.11.1" evidence="1"/>
<dbReference type="Gene3D" id="3.30.200.20">
    <property type="entry name" value="Phosphorylase Kinase, domain 1"/>
    <property type="match status" value="1"/>
</dbReference>
<dbReference type="FunFam" id="3.30.200.20:FF:000035">
    <property type="entry name" value="Serine/threonine protein kinase Stk1"/>
    <property type="match status" value="1"/>
</dbReference>
<name>A0A285VC40_9MICO</name>
<dbReference type="CDD" id="cd14014">
    <property type="entry name" value="STKc_PknB_like"/>
    <property type="match status" value="1"/>
</dbReference>
<keyword evidence="2 13" id="KW-0723">Serine/threonine-protein kinase</keyword>
<feature type="domain" description="PASTA" evidence="12">
    <location>
        <begin position="474"/>
        <end position="541"/>
    </location>
</feature>
<dbReference type="Gene3D" id="3.30.10.20">
    <property type="match status" value="4"/>
</dbReference>
<feature type="domain" description="Protein kinase" evidence="11">
    <location>
        <begin position="17"/>
        <end position="279"/>
    </location>
</feature>
<dbReference type="CDD" id="cd06577">
    <property type="entry name" value="PASTA_pknB"/>
    <property type="match status" value="4"/>
</dbReference>
<evidence type="ECO:0000256" key="4">
    <source>
        <dbReference type="ARBA" id="ARBA00022741"/>
    </source>
</evidence>
<evidence type="ECO:0000256" key="5">
    <source>
        <dbReference type="ARBA" id="ARBA00022777"/>
    </source>
</evidence>
<dbReference type="PANTHER" id="PTHR43289:SF34">
    <property type="entry name" value="SERINE_THREONINE-PROTEIN KINASE YBDM-RELATED"/>
    <property type="match status" value="1"/>
</dbReference>
<dbReference type="Pfam" id="PF00069">
    <property type="entry name" value="Pkinase"/>
    <property type="match status" value="1"/>
</dbReference>
<keyword evidence="10" id="KW-0472">Membrane</keyword>
<evidence type="ECO:0000256" key="1">
    <source>
        <dbReference type="ARBA" id="ARBA00012513"/>
    </source>
</evidence>
<gene>
    <name evidence="13" type="ORF">SAMN05421879_101262</name>
</gene>
<dbReference type="Pfam" id="PF03793">
    <property type="entry name" value="PASTA"/>
    <property type="match status" value="4"/>
</dbReference>
<evidence type="ECO:0000313" key="14">
    <source>
        <dbReference type="Proteomes" id="UP000219688"/>
    </source>
</evidence>
<dbReference type="GO" id="GO:0005524">
    <property type="term" value="F:ATP binding"/>
    <property type="evidence" value="ECO:0007669"/>
    <property type="project" value="UniProtKB-KW"/>
</dbReference>
<keyword evidence="10" id="KW-1133">Transmembrane helix</keyword>
<dbReference type="SMART" id="SM00740">
    <property type="entry name" value="PASTA"/>
    <property type="match status" value="4"/>
</dbReference>
<dbReference type="PROSITE" id="PS51178">
    <property type="entry name" value="PASTA"/>
    <property type="match status" value="4"/>
</dbReference>
<evidence type="ECO:0000256" key="7">
    <source>
        <dbReference type="ARBA" id="ARBA00047899"/>
    </source>
</evidence>
<dbReference type="InterPro" id="IPR000719">
    <property type="entry name" value="Prot_kinase_dom"/>
</dbReference>
<dbReference type="PANTHER" id="PTHR43289">
    <property type="entry name" value="MITOGEN-ACTIVATED PROTEIN KINASE KINASE KINASE 20-RELATED"/>
    <property type="match status" value="1"/>
</dbReference>
<organism evidence="13 14">
    <name type="scientific">Ornithinimicrobium cerasi</name>
    <dbReference type="NCBI Taxonomy" id="2248773"/>
    <lineage>
        <taxon>Bacteria</taxon>
        <taxon>Bacillati</taxon>
        <taxon>Actinomycetota</taxon>
        <taxon>Actinomycetes</taxon>
        <taxon>Micrococcales</taxon>
        <taxon>Ornithinimicrobiaceae</taxon>
        <taxon>Ornithinimicrobium</taxon>
    </lineage>
</organism>
<dbReference type="RefSeq" id="WP_097186472.1">
    <property type="nucleotide sequence ID" value="NZ_OBQK01000001.1"/>
</dbReference>
<evidence type="ECO:0000256" key="9">
    <source>
        <dbReference type="SAM" id="MobiDB-lite"/>
    </source>
</evidence>
<evidence type="ECO:0000256" key="8">
    <source>
        <dbReference type="ARBA" id="ARBA00048679"/>
    </source>
</evidence>
<feature type="domain" description="PASTA" evidence="12">
    <location>
        <begin position="610"/>
        <end position="673"/>
    </location>
</feature>
<sequence>MTRVDDPLLGRVVDGRYQVDGELARGGMATVYRARDLRLDRPVALKVMRGDLARDDAFVRRFVHEARAAARLQHPHIVSVYDQGDDGGTVYLAMELVEGRTLRDVIRDEAPLSTRAALRLLTPVVEALAAAHAVGMVHRDVKPENVLIGRGDGSRSMVKVADFGLARIEGVSTVTTEMLWATVAYLAPEQVEHDTSDARTDVYAVGLLLFELVTGRKAFPGEDPVRVAYEHVHGGVPHVRDLVPGVPAAVERLILRASASEPGDRPQDGSALLRDLGALAASLSAAELDAAPVREDTVPVAVLDADRTLLVPTRSGPAPTRALPVSRRGIPDRDQGRTTPARPVGSTDGRYARTSGNRAPNTRGAGPARPPRGRRAGGGGAGWVLGLLLLLLLAAGGFGYWYLTAGPAVHSPMPVVVALSEEQARAALDAQQLDPVVEPAYSEDVPAGTVLEADQAPGTVLRHGTDVTLVVSQGPERYAVPRLDGLPAGDARAQLEAERLLAGEEIPEFSDAVPRGVVVRTDPVAGTPLPPGTPVTLVVSDGPAPVDVPDVTGRSEAEATALLTGAGLDVEVDPTRVNDDAVPEGSVVSQSPGPGQVERGSAVRLVVSDGPELVEVPAVVGRQYTRAEEELTDLGLVVVREDVRGGFFGTVREQSIEPGEQVPRGTEIVLAVV</sequence>
<dbReference type="EMBL" id="OBQK01000001">
    <property type="protein sequence ID" value="SOC51644.1"/>
    <property type="molecule type" value="Genomic_DNA"/>
</dbReference>
<evidence type="ECO:0000259" key="12">
    <source>
        <dbReference type="PROSITE" id="PS51178"/>
    </source>
</evidence>
<keyword evidence="3" id="KW-0808">Transferase</keyword>
<dbReference type="PROSITE" id="PS00108">
    <property type="entry name" value="PROTEIN_KINASE_ST"/>
    <property type="match status" value="1"/>
</dbReference>
<keyword evidence="14" id="KW-1185">Reference proteome</keyword>
<protein>
    <recommendedName>
        <fullName evidence="1">non-specific serine/threonine protein kinase</fullName>
        <ecNumber evidence="1">2.7.11.1</ecNumber>
    </recommendedName>
</protein>
<dbReference type="InterPro" id="IPR005543">
    <property type="entry name" value="PASTA_dom"/>
</dbReference>
<dbReference type="SMART" id="SM00220">
    <property type="entry name" value="S_TKc"/>
    <property type="match status" value="1"/>
</dbReference>
<dbReference type="GO" id="GO:0004674">
    <property type="term" value="F:protein serine/threonine kinase activity"/>
    <property type="evidence" value="ECO:0007669"/>
    <property type="project" value="UniProtKB-KW"/>
</dbReference>
<dbReference type="AlphaFoldDB" id="A0A285VC40"/>
<feature type="domain" description="PASTA" evidence="12">
    <location>
        <begin position="406"/>
        <end position="473"/>
    </location>
</feature>
<dbReference type="PROSITE" id="PS50011">
    <property type="entry name" value="PROTEIN_KINASE_DOM"/>
    <property type="match status" value="1"/>
</dbReference>
<evidence type="ECO:0000256" key="3">
    <source>
        <dbReference type="ARBA" id="ARBA00022679"/>
    </source>
</evidence>